<dbReference type="InterPro" id="IPR029058">
    <property type="entry name" value="AB_hydrolase_fold"/>
</dbReference>
<dbReference type="InterPro" id="IPR050955">
    <property type="entry name" value="Plant_Biomass_Hydrol_Est"/>
</dbReference>
<evidence type="ECO:0000313" key="5">
    <source>
        <dbReference type="Proteomes" id="UP000006906"/>
    </source>
</evidence>
<sequence length="448" mass="44579">MLHSEGRTVSRSPCTLLAVALVLLLLTQCLASTQQPRRRRQQRRQQQQLPSRSSTPCLVCVLHARPSATPSQPYAGFNSSLHGTPQPLGRAVNATAVAAAAAAAATAAASALAGGGAAGSRGAGRRLPGSRGGGFVYVPRSYHPSRPSPLAVMLHGAGGRADPQSGNWSFGGLRALEESRLIVVVPESAGRTWDAVRGGAFGPDVAGLDAALAAVFGAYAVDPGRVALAGHSDGASYALSLGLGNPQLFTHLVAFSPGFMRPPPAAAAWLDAAVAAAAAVAGTAATASAVGNSTTARLALPTPEAGGSTPGATDAAQAAAKAQAQAQERVMAETATLTTAKPLGVSAVAPAKAAAALETVARQAVHLQGGGRLPRVFVAHGRGGRDPAGALLAPHRVAAAGCGLGRGVQGVPRPARPDARHSGDGAGVYLGAGGSRVNGKHGDNKAMC</sequence>
<reference evidence="4 5" key="1">
    <citation type="journal article" date="2007" name="Science">
        <title>The Chlamydomonas genome reveals the evolution of key animal and plant functions.</title>
        <authorList>
            <person name="Merchant S.S."/>
            <person name="Prochnik S.E."/>
            <person name="Vallon O."/>
            <person name="Harris E.H."/>
            <person name="Karpowicz S.J."/>
            <person name="Witman G.B."/>
            <person name="Terry A."/>
            <person name="Salamov A."/>
            <person name="Fritz-Laylin L.K."/>
            <person name="Marechal-Drouard L."/>
            <person name="Marshall W.F."/>
            <person name="Qu L.H."/>
            <person name="Nelson D.R."/>
            <person name="Sanderfoot A.A."/>
            <person name="Spalding M.H."/>
            <person name="Kapitonov V.V."/>
            <person name="Ren Q."/>
            <person name="Ferris P."/>
            <person name="Lindquist E."/>
            <person name="Shapiro H."/>
            <person name="Lucas S.M."/>
            <person name="Grimwood J."/>
            <person name="Schmutz J."/>
            <person name="Cardol P."/>
            <person name="Cerutti H."/>
            <person name="Chanfreau G."/>
            <person name="Chen C.L."/>
            <person name="Cognat V."/>
            <person name="Croft M.T."/>
            <person name="Dent R."/>
            <person name="Dutcher S."/>
            <person name="Fernandez E."/>
            <person name="Fukuzawa H."/>
            <person name="Gonzalez-Ballester D."/>
            <person name="Gonzalez-Halphen D."/>
            <person name="Hallmann A."/>
            <person name="Hanikenne M."/>
            <person name="Hippler M."/>
            <person name="Inwood W."/>
            <person name="Jabbari K."/>
            <person name="Kalanon M."/>
            <person name="Kuras R."/>
            <person name="Lefebvre P.A."/>
            <person name="Lemaire S.D."/>
            <person name="Lobanov A.V."/>
            <person name="Lohr M."/>
            <person name="Manuell A."/>
            <person name="Meier I."/>
            <person name="Mets L."/>
            <person name="Mittag M."/>
            <person name="Mittelmeier T."/>
            <person name="Moroney J.V."/>
            <person name="Moseley J."/>
            <person name="Napoli C."/>
            <person name="Nedelcu A.M."/>
            <person name="Niyogi K."/>
            <person name="Novoselov S.V."/>
            <person name="Paulsen I.T."/>
            <person name="Pazour G."/>
            <person name="Purton S."/>
            <person name="Ral J.P."/>
            <person name="Riano-Pachon D.M."/>
            <person name="Riekhof W."/>
            <person name="Rymarquis L."/>
            <person name="Schroda M."/>
            <person name="Stern D."/>
            <person name="Umen J."/>
            <person name="Willows R."/>
            <person name="Wilson N."/>
            <person name="Zimmer S.L."/>
            <person name="Allmer J."/>
            <person name="Balk J."/>
            <person name="Bisova K."/>
            <person name="Chen C.J."/>
            <person name="Elias M."/>
            <person name="Gendler K."/>
            <person name="Hauser C."/>
            <person name="Lamb M.R."/>
            <person name="Ledford H."/>
            <person name="Long J.C."/>
            <person name="Minagawa J."/>
            <person name="Page M.D."/>
            <person name="Pan J."/>
            <person name="Pootakham W."/>
            <person name="Roje S."/>
            <person name="Rose A."/>
            <person name="Stahlberg E."/>
            <person name="Terauchi A.M."/>
            <person name="Yang P."/>
            <person name="Ball S."/>
            <person name="Bowler C."/>
            <person name="Dieckmann C.L."/>
            <person name="Gladyshev V.N."/>
            <person name="Green P."/>
            <person name="Jorgensen R."/>
            <person name="Mayfield S."/>
            <person name="Mueller-Roeber B."/>
            <person name="Rajamani S."/>
            <person name="Sayre R.T."/>
            <person name="Brokstein P."/>
            <person name="Dubchak I."/>
            <person name="Goodstein D."/>
            <person name="Hornick L."/>
            <person name="Huang Y.W."/>
            <person name="Jhaveri J."/>
            <person name="Luo Y."/>
            <person name="Martinez D."/>
            <person name="Ngau W.C."/>
            <person name="Otillar B."/>
            <person name="Poliakov A."/>
            <person name="Porter A."/>
            <person name="Szajkowski L."/>
            <person name="Werner G."/>
            <person name="Zhou K."/>
            <person name="Grigoriev I.V."/>
            <person name="Rokhsar D.S."/>
            <person name="Grossman A.R."/>
        </authorList>
    </citation>
    <scope>NUCLEOTIDE SEQUENCE [LARGE SCALE GENOMIC DNA]</scope>
    <source>
        <strain evidence="5">CC-503</strain>
    </source>
</reference>
<dbReference type="Gramene" id="PNW83099">
    <property type="protein sequence ID" value="PNW83099"/>
    <property type="gene ID" value="CHLRE_06g306501v5"/>
</dbReference>
<gene>
    <name evidence="4" type="ORF">CHLRE_06g306501v5</name>
</gene>
<evidence type="ECO:0000256" key="2">
    <source>
        <dbReference type="ARBA" id="ARBA00022801"/>
    </source>
</evidence>
<dbReference type="InParanoid" id="A0A2K3DRD5"/>
<dbReference type="OrthoDB" id="424610at2759"/>
<dbReference type="Pfam" id="PF00756">
    <property type="entry name" value="Esterase"/>
    <property type="match status" value="1"/>
</dbReference>
<dbReference type="GeneID" id="66053909"/>
<dbReference type="SUPFAM" id="SSF53474">
    <property type="entry name" value="alpha/beta-Hydrolases"/>
    <property type="match status" value="1"/>
</dbReference>
<proteinExistence type="predicted"/>
<dbReference type="KEGG" id="cre:CHLRE_06g306501v5"/>
<dbReference type="EMBL" id="CM008967">
    <property type="protein sequence ID" value="PNW83099.1"/>
    <property type="molecule type" value="Genomic_DNA"/>
</dbReference>
<evidence type="ECO:0008006" key="6">
    <source>
        <dbReference type="Google" id="ProtNLM"/>
    </source>
</evidence>
<keyword evidence="5" id="KW-1185">Reference proteome</keyword>
<feature type="chain" id="PRO_5014406303" description="Phospholipase/carboxylesterase/thioesterase domain-containing protein" evidence="3">
    <location>
        <begin position="32"/>
        <end position="448"/>
    </location>
</feature>
<dbReference type="GO" id="GO:0016787">
    <property type="term" value="F:hydrolase activity"/>
    <property type="evidence" value="ECO:0007669"/>
    <property type="project" value="UniProtKB-KW"/>
</dbReference>
<dbReference type="STRING" id="3055.A0A2K3DRD5"/>
<dbReference type="Gene3D" id="3.40.50.1820">
    <property type="entry name" value="alpha/beta hydrolase"/>
    <property type="match status" value="1"/>
</dbReference>
<dbReference type="Proteomes" id="UP000006906">
    <property type="component" value="Chromosome 6"/>
</dbReference>
<name>A0A2K3DRD5_CHLRE</name>
<dbReference type="AlphaFoldDB" id="A0A2K3DRD5"/>
<evidence type="ECO:0000256" key="1">
    <source>
        <dbReference type="ARBA" id="ARBA00022729"/>
    </source>
</evidence>
<protein>
    <recommendedName>
        <fullName evidence="6">Phospholipase/carboxylesterase/thioesterase domain-containing protein</fullName>
    </recommendedName>
</protein>
<dbReference type="PANTHER" id="PTHR43037:SF5">
    <property type="entry name" value="FERULOYL ESTERASE"/>
    <property type="match status" value="1"/>
</dbReference>
<dbReference type="RefSeq" id="XP_042924424.1">
    <property type="nucleotide sequence ID" value="XM_043063718.1"/>
</dbReference>
<keyword evidence="1 3" id="KW-0732">Signal</keyword>
<evidence type="ECO:0000256" key="3">
    <source>
        <dbReference type="SAM" id="SignalP"/>
    </source>
</evidence>
<dbReference type="ExpressionAtlas" id="A0A2K3DRD5">
    <property type="expression patterns" value="baseline"/>
</dbReference>
<accession>A0A2K3DRD5</accession>
<dbReference type="InterPro" id="IPR000801">
    <property type="entry name" value="Esterase-like"/>
</dbReference>
<organism evidence="4 5">
    <name type="scientific">Chlamydomonas reinhardtii</name>
    <name type="common">Chlamydomonas smithii</name>
    <dbReference type="NCBI Taxonomy" id="3055"/>
    <lineage>
        <taxon>Eukaryota</taxon>
        <taxon>Viridiplantae</taxon>
        <taxon>Chlorophyta</taxon>
        <taxon>core chlorophytes</taxon>
        <taxon>Chlorophyceae</taxon>
        <taxon>CS clade</taxon>
        <taxon>Chlamydomonadales</taxon>
        <taxon>Chlamydomonadaceae</taxon>
        <taxon>Chlamydomonas</taxon>
    </lineage>
</organism>
<evidence type="ECO:0000313" key="4">
    <source>
        <dbReference type="EMBL" id="PNW83099.1"/>
    </source>
</evidence>
<dbReference type="PANTHER" id="PTHR43037">
    <property type="entry name" value="UNNAMED PRODUCT-RELATED"/>
    <property type="match status" value="1"/>
</dbReference>
<feature type="signal peptide" evidence="3">
    <location>
        <begin position="1"/>
        <end position="31"/>
    </location>
</feature>
<keyword evidence="2" id="KW-0378">Hydrolase</keyword>